<keyword evidence="1" id="KW-0472">Membrane</keyword>
<feature type="transmembrane region" description="Helical" evidence="1">
    <location>
        <begin position="191"/>
        <end position="215"/>
    </location>
</feature>
<sequence length="258" mass="29102">MTKSWSLFKAFSWPRFIRMNWIVAFELLILVVSNIWTAFQGDFTSYALFRQVSSLMFVMTFIGLVMLAVYNERTVTAPTYRLIPIHEWKFYVVNVAASLINLLYLWAIQLILYVLTLSVSFNHFPAQASGLVFGISHSDGLKNLTIFWTLMTVMGLLGILVAWSTISLVHYVTKSAGSFLPRFRQKFVNTIIYLVGVLITVRLVNILMGAIGYLSSRFFSTTELSSVWLGAGVMVAILIVETAINLGVLTKWGEPNSN</sequence>
<feature type="transmembrane region" description="Helical" evidence="1">
    <location>
        <begin position="91"/>
        <end position="115"/>
    </location>
</feature>
<dbReference type="AlphaFoldDB" id="A0A3R8KDY5"/>
<dbReference type="Proteomes" id="UP000283633">
    <property type="component" value="Unassembled WGS sequence"/>
</dbReference>
<reference evidence="2 3" key="1">
    <citation type="submission" date="2018-08" db="EMBL/GenBank/DDBJ databases">
        <title>Genome Lactobacillus garii FI11369.</title>
        <authorList>
            <person name="Diaz M."/>
            <person name="Narbad A."/>
        </authorList>
    </citation>
    <scope>NUCLEOTIDE SEQUENCE [LARGE SCALE GENOMIC DNA]</scope>
    <source>
        <strain evidence="2 3">FI11369</strain>
    </source>
</reference>
<name>A0A3R8KDY5_9LACO</name>
<dbReference type="OrthoDB" id="2248033at2"/>
<feature type="transmembrane region" description="Helical" evidence="1">
    <location>
        <begin position="227"/>
        <end position="249"/>
    </location>
</feature>
<keyword evidence="1" id="KW-0812">Transmembrane</keyword>
<feature type="transmembrane region" description="Helical" evidence="1">
    <location>
        <begin position="146"/>
        <end position="171"/>
    </location>
</feature>
<feature type="transmembrane region" description="Helical" evidence="1">
    <location>
        <begin position="51"/>
        <end position="70"/>
    </location>
</feature>
<evidence type="ECO:0000313" key="3">
    <source>
        <dbReference type="Proteomes" id="UP000283633"/>
    </source>
</evidence>
<dbReference type="EMBL" id="QWZQ01000030">
    <property type="protein sequence ID" value="RRK10076.1"/>
    <property type="molecule type" value="Genomic_DNA"/>
</dbReference>
<protein>
    <submittedName>
        <fullName evidence="2">Uncharacterized protein</fullName>
    </submittedName>
</protein>
<evidence type="ECO:0000313" key="2">
    <source>
        <dbReference type="EMBL" id="RRK10076.1"/>
    </source>
</evidence>
<comment type="caution">
    <text evidence="2">The sequence shown here is derived from an EMBL/GenBank/DDBJ whole genome shotgun (WGS) entry which is preliminary data.</text>
</comment>
<organism evidence="2 3">
    <name type="scientific">Lactiplantibacillus garii</name>
    <dbReference type="NCBI Taxonomy" id="2306423"/>
    <lineage>
        <taxon>Bacteria</taxon>
        <taxon>Bacillati</taxon>
        <taxon>Bacillota</taxon>
        <taxon>Bacilli</taxon>
        <taxon>Lactobacillales</taxon>
        <taxon>Lactobacillaceae</taxon>
        <taxon>Lactiplantibacillus</taxon>
    </lineage>
</organism>
<evidence type="ECO:0000256" key="1">
    <source>
        <dbReference type="SAM" id="Phobius"/>
    </source>
</evidence>
<keyword evidence="3" id="KW-1185">Reference proteome</keyword>
<feature type="transmembrane region" description="Helical" evidence="1">
    <location>
        <begin position="21"/>
        <end position="39"/>
    </location>
</feature>
<gene>
    <name evidence="2" type="ORF">D1831_09310</name>
</gene>
<proteinExistence type="predicted"/>
<keyword evidence="1" id="KW-1133">Transmembrane helix</keyword>
<accession>A0A3R8KDY5</accession>
<dbReference type="RefSeq" id="WP_125072661.1">
    <property type="nucleotide sequence ID" value="NZ_QWZQ01000030.1"/>
</dbReference>